<evidence type="ECO:0000313" key="1">
    <source>
        <dbReference type="EMBL" id="AKX34222.1"/>
    </source>
</evidence>
<reference evidence="1 2" key="1">
    <citation type="journal article" date="2015" name="Genome Announc.">
        <title>Complete Genome Sequence of Spiroplasma litorale TN-1T (DSM 21781), a Bacterium Isolated from a Green-Eyed Horsefly (Tabanus nigrovittatus).</title>
        <authorList>
            <person name="Lo W.S."/>
            <person name="Lai Y.C."/>
            <person name="Lien Y.W."/>
            <person name="Wang T.H."/>
            <person name="Kuo C.H."/>
        </authorList>
    </citation>
    <scope>NUCLEOTIDE SEQUENCE [LARGE SCALE GENOMIC DNA]</scope>
    <source>
        <strain evidence="1 2">TN-1</strain>
    </source>
</reference>
<dbReference type="PATRIC" id="fig|216942.3.peg.595"/>
<dbReference type="STRING" id="216942.SLITO_v1c05880"/>
<evidence type="ECO:0000313" key="2">
    <source>
        <dbReference type="Proteomes" id="UP000067476"/>
    </source>
</evidence>
<protein>
    <submittedName>
        <fullName evidence="1">Uncharacterized protein</fullName>
    </submittedName>
</protein>
<dbReference type="OrthoDB" id="390792at2"/>
<dbReference type="EMBL" id="CP012357">
    <property type="protein sequence ID" value="AKX34222.1"/>
    <property type="molecule type" value="Genomic_DNA"/>
</dbReference>
<dbReference type="RefSeq" id="WP_075058320.1">
    <property type="nucleotide sequence ID" value="NZ_CP012357.1"/>
</dbReference>
<dbReference type="Proteomes" id="UP000067476">
    <property type="component" value="Chromosome"/>
</dbReference>
<proteinExistence type="predicted"/>
<gene>
    <name evidence="1" type="ORF">SLITO_v1c05880</name>
</gene>
<dbReference type="AlphaFoldDB" id="A0A0K1W292"/>
<dbReference type="KEGG" id="sll:SLITO_v1c05880"/>
<name>A0A0K1W292_9MOLU</name>
<accession>A0A0K1W292</accession>
<sequence>MKNLLSLFATLGVASSTIGITANVISCGDNAKGDDIKPAPELTYKEGKKNIDVVNILKDEELTTILSTKKPLQVGEDKKLGVNYEDTTELPKIGKINLDGQVINFSDSDDENSSLLGAKIKEIFKELDDLNPSVEEGDVNVITTHLMTIKGTKGDSNFTLFVYKGIFENKDENLSVNSIEKIYQKVVALV</sequence>
<organism evidence="1 2">
    <name type="scientific">Spiroplasma litorale</name>
    <dbReference type="NCBI Taxonomy" id="216942"/>
    <lineage>
        <taxon>Bacteria</taxon>
        <taxon>Bacillati</taxon>
        <taxon>Mycoplasmatota</taxon>
        <taxon>Mollicutes</taxon>
        <taxon>Entomoplasmatales</taxon>
        <taxon>Spiroplasmataceae</taxon>
        <taxon>Spiroplasma</taxon>
    </lineage>
</organism>
<keyword evidence="2" id="KW-1185">Reference proteome</keyword>